<evidence type="ECO:0000313" key="7">
    <source>
        <dbReference type="Proteomes" id="UP000001227"/>
    </source>
</evidence>
<proteinExistence type="predicted"/>
<evidence type="ECO:0000313" key="6">
    <source>
        <dbReference type="EMBL" id="ACE06739.1"/>
    </source>
</evidence>
<reference evidence="6 7" key="1">
    <citation type="journal article" date="2010" name="J. Bacteriol.">
        <title>The genome of the amoeba symbiont 'Candidatus Amoebophilus asiaticus' reveals common mechanisms for host cell interaction among amoeba-associated bacteria.</title>
        <authorList>
            <person name="Schmitz-Esser S."/>
            <person name="Tischler P."/>
            <person name="Arnold R."/>
            <person name="Montanaro J."/>
            <person name="Wagner M."/>
            <person name="Rattei T."/>
            <person name="Horn M."/>
        </authorList>
    </citation>
    <scope>NUCLEOTIDE SEQUENCE [LARGE SCALE GENOMIC DNA]</scope>
    <source>
        <strain evidence="6 7">5a2</strain>
    </source>
</reference>
<dbReference type="Pfam" id="PF13613">
    <property type="entry name" value="HTH_Tnp_4"/>
    <property type="match status" value="1"/>
</dbReference>
<dbReference type="Proteomes" id="UP000001227">
    <property type="component" value="Chromosome"/>
</dbReference>
<name>B3EU37_AMOA5</name>
<feature type="region of interest" description="Disordered" evidence="3">
    <location>
        <begin position="124"/>
        <end position="145"/>
    </location>
</feature>
<feature type="domain" description="Transposase Helix-turn-helix" evidence="5">
    <location>
        <begin position="53"/>
        <end position="103"/>
    </location>
</feature>
<feature type="compositionally biased region" description="Basic residues" evidence="3">
    <location>
        <begin position="131"/>
        <end position="145"/>
    </location>
</feature>
<sequence length="276" mass="32808">MHLTYARISKYPYNFRRITGLSIETFEQLLVLKVRPLFEELESSKLRHGRMSHLPTMEDKLLCVLMYYRTYISHVFLGYLFNLHNANICRLLRKMEPLLAKKISIKKDRSLTSDKVLRILADVSEQPTQRPSKKQKKSYSGKKKRHTIKTEIVIREDGKILSVSKSHKGKEHDFKIRKGEKLLPKESLKLADSGYQGWQKLQSNVMIPYKKSRKRPLTKEQKEHNRKLSSIRMKVEHKIREIKVFKIMSEVYRNFQNKYNLRFNIIAGMINFKHAF</sequence>
<gene>
    <name evidence="6" type="ordered locus">Aasi_1451</name>
</gene>
<dbReference type="EMBL" id="CP001102">
    <property type="protein sequence ID" value="ACE06739.1"/>
    <property type="molecule type" value="Genomic_DNA"/>
</dbReference>
<keyword evidence="2" id="KW-0479">Metal-binding</keyword>
<feature type="domain" description="DDE Tnp4" evidence="4">
    <location>
        <begin position="122"/>
        <end position="266"/>
    </location>
</feature>
<keyword evidence="7" id="KW-1185">Reference proteome</keyword>
<dbReference type="eggNOG" id="ENOG502ZJP3">
    <property type="taxonomic scope" value="Bacteria"/>
</dbReference>
<dbReference type="HOGENOM" id="CLU_073820_0_2_10"/>
<evidence type="ECO:0000256" key="1">
    <source>
        <dbReference type="ARBA" id="ARBA00001968"/>
    </source>
</evidence>
<dbReference type="PANTHER" id="PTHR23080">
    <property type="entry name" value="THAP DOMAIN PROTEIN"/>
    <property type="match status" value="1"/>
</dbReference>
<dbReference type="InterPro" id="IPR027806">
    <property type="entry name" value="HARBI1_dom"/>
</dbReference>
<dbReference type="GO" id="GO:0046872">
    <property type="term" value="F:metal ion binding"/>
    <property type="evidence" value="ECO:0007669"/>
    <property type="project" value="UniProtKB-KW"/>
</dbReference>
<evidence type="ECO:0000256" key="3">
    <source>
        <dbReference type="SAM" id="MobiDB-lite"/>
    </source>
</evidence>
<evidence type="ECO:0008006" key="8">
    <source>
        <dbReference type="Google" id="ProtNLM"/>
    </source>
</evidence>
<accession>B3EU37</accession>
<dbReference type="KEGG" id="aas:Aasi_1451"/>
<dbReference type="InterPro" id="IPR027805">
    <property type="entry name" value="Transposase_HTH_dom"/>
</dbReference>
<evidence type="ECO:0000259" key="5">
    <source>
        <dbReference type="Pfam" id="PF13613"/>
    </source>
</evidence>
<dbReference type="OrthoDB" id="517619at2"/>
<dbReference type="RefSeq" id="WP_012473478.1">
    <property type="nucleotide sequence ID" value="NC_010830.1"/>
</dbReference>
<evidence type="ECO:0000256" key="2">
    <source>
        <dbReference type="ARBA" id="ARBA00022723"/>
    </source>
</evidence>
<organism evidence="6 7">
    <name type="scientific">Amoebophilus asiaticus (strain 5a2)</name>
    <dbReference type="NCBI Taxonomy" id="452471"/>
    <lineage>
        <taxon>Bacteria</taxon>
        <taxon>Pseudomonadati</taxon>
        <taxon>Bacteroidota</taxon>
        <taxon>Cytophagia</taxon>
        <taxon>Cytophagales</taxon>
        <taxon>Amoebophilaceae</taxon>
        <taxon>Candidatus Amoebophilus</taxon>
    </lineage>
</organism>
<protein>
    <recommendedName>
        <fullName evidence="8">DDE Tnp4 domain-containing protein</fullName>
    </recommendedName>
</protein>
<evidence type="ECO:0000259" key="4">
    <source>
        <dbReference type="Pfam" id="PF13359"/>
    </source>
</evidence>
<dbReference type="AlphaFoldDB" id="B3EU37"/>
<comment type="cofactor">
    <cofactor evidence="1">
        <name>a divalent metal cation</name>
        <dbReference type="ChEBI" id="CHEBI:60240"/>
    </cofactor>
</comment>
<dbReference type="Pfam" id="PF13359">
    <property type="entry name" value="DDE_Tnp_4"/>
    <property type="match status" value="1"/>
</dbReference>